<dbReference type="Pfam" id="PF02362">
    <property type="entry name" value="B3"/>
    <property type="match status" value="2"/>
</dbReference>
<gene>
    <name evidence="8" type="ORF">CUMW_176520</name>
</gene>
<evidence type="ECO:0000256" key="4">
    <source>
        <dbReference type="ARBA" id="ARBA00023163"/>
    </source>
</evidence>
<dbReference type="PANTHER" id="PTHR31920">
    <property type="entry name" value="B3 DOMAIN-CONTAINING"/>
    <property type="match status" value="1"/>
</dbReference>
<evidence type="ECO:0000256" key="1">
    <source>
        <dbReference type="ARBA" id="ARBA00004123"/>
    </source>
</evidence>
<dbReference type="Gene3D" id="2.40.330.10">
    <property type="entry name" value="DNA-binding pseudobarrel domain"/>
    <property type="match status" value="2"/>
</dbReference>
<feature type="domain" description="TF-B3" evidence="7">
    <location>
        <begin position="218"/>
        <end position="314"/>
    </location>
</feature>
<evidence type="ECO:0000256" key="3">
    <source>
        <dbReference type="ARBA" id="ARBA00023125"/>
    </source>
</evidence>
<evidence type="ECO:0000256" key="6">
    <source>
        <dbReference type="SAM" id="MobiDB-lite"/>
    </source>
</evidence>
<evidence type="ECO:0000256" key="2">
    <source>
        <dbReference type="ARBA" id="ARBA00023015"/>
    </source>
</evidence>
<keyword evidence="5" id="KW-0539">Nucleus</keyword>
<dbReference type="GO" id="GO:0005634">
    <property type="term" value="C:nucleus"/>
    <property type="evidence" value="ECO:0007669"/>
    <property type="project" value="UniProtKB-SubCell"/>
</dbReference>
<dbReference type="PROSITE" id="PS50863">
    <property type="entry name" value="B3"/>
    <property type="match status" value="2"/>
</dbReference>
<proteinExistence type="predicted"/>
<dbReference type="CDD" id="cd10017">
    <property type="entry name" value="B3_DNA"/>
    <property type="match status" value="2"/>
</dbReference>
<feature type="compositionally biased region" description="Basic and acidic residues" evidence="6">
    <location>
        <begin position="145"/>
        <end position="164"/>
    </location>
</feature>
<evidence type="ECO:0000259" key="7">
    <source>
        <dbReference type="PROSITE" id="PS50863"/>
    </source>
</evidence>
<organism evidence="8 9">
    <name type="scientific">Citrus unshiu</name>
    <name type="common">Satsuma mandarin</name>
    <name type="synonym">Citrus nobilis var. unshiu</name>
    <dbReference type="NCBI Taxonomy" id="55188"/>
    <lineage>
        <taxon>Eukaryota</taxon>
        <taxon>Viridiplantae</taxon>
        <taxon>Streptophyta</taxon>
        <taxon>Embryophyta</taxon>
        <taxon>Tracheophyta</taxon>
        <taxon>Spermatophyta</taxon>
        <taxon>Magnoliopsida</taxon>
        <taxon>eudicotyledons</taxon>
        <taxon>Gunneridae</taxon>
        <taxon>Pentapetalae</taxon>
        <taxon>rosids</taxon>
        <taxon>malvids</taxon>
        <taxon>Sapindales</taxon>
        <taxon>Rutaceae</taxon>
        <taxon>Aurantioideae</taxon>
        <taxon>Citrus</taxon>
    </lineage>
</organism>
<comment type="caution">
    <text evidence="8">The sequence shown here is derived from an EMBL/GenBank/DDBJ whole genome shotgun (WGS) entry which is preliminary data.</text>
</comment>
<accession>A0A2H5PXK9</accession>
<keyword evidence="4" id="KW-0804">Transcription</keyword>
<keyword evidence="9" id="KW-1185">Reference proteome</keyword>
<dbReference type="SUPFAM" id="SSF101936">
    <property type="entry name" value="DNA-binding pseudobarrel domain"/>
    <property type="match status" value="2"/>
</dbReference>
<evidence type="ECO:0000256" key="5">
    <source>
        <dbReference type="ARBA" id="ARBA00023242"/>
    </source>
</evidence>
<dbReference type="InterPro" id="IPR015300">
    <property type="entry name" value="DNA-bd_pseudobarrel_sf"/>
</dbReference>
<evidence type="ECO:0000313" key="8">
    <source>
        <dbReference type="EMBL" id="GAY57061.1"/>
    </source>
</evidence>
<dbReference type="EMBL" id="BDQV01000152">
    <property type="protein sequence ID" value="GAY57061.1"/>
    <property type="molecule type" value="Genomic_DNA"/>
</dbReference>
<dbReference type="InterPro" id="IPR050655">
    <property type="entry name" value="Plant_B3_domain"/>
</dbReference>
<dbReference type="PANTHER" id="PTHR31920:SF51">
    <property type="entry name" value="BINDING PROTEIN, PUTATIVE-RELATED"/>
    <property type="match status" value="1"/>
</dbReference>
<keyword evidence="3" id="KW-0238">DNA-binding</keyword>
<feature type="domain" description="TF-B3" evidence="7">
    <location>
        <begin position="29"/>
        <end position="122"/>
    </location>
</feature>
<dbReference type="InterPro" id="IPR003340">
    <property type="entry name" value="B3_DNA-bd"/>
</dbReference>
<evidence type="ECO:0000313" key="9">
    <source>
        <dbReference type="Proteomes" id="UP000236630"/>
    </source>
</evidence>
<dbReference type="STRING" id="55188.A0A2H5PXK9"/>
<dbReference type="Proteomes" id="UP000236630">
    <property type="component" value="Unassembled WGS sequence"/>
</dbReference>
<comment type="subcellular location">
    <subcellularLocation>
        <location evidence="1">Nucleus</location>
    </subcellularLocation>
</comment>
<dbReference type="AlphaFoldDB" id="A0A2H5PXK9"/>
<sequence length="357" mass="41911">MTERAAATWLFEQQWMKRLNPGADVSSPHFFKIIFPFVLAEKKLRIPRDFVKKFGHELSNGAQLTVPDGSVWQVALTRKGKDIWFHYGWEDFVESYSISAGYFLFFSYEKNSTFHVIIFNLDACEVDYLYVGEESMNDEQNSDPENEKSVEHVEQQSRKRKMEEVAEMDEPNSDNNFNLSVVLKKMGIYVTPRYRRFSAEESKRAISFARIVQPKNSSFMVILEQHFKSCRDVYCPIKFAAKFVKKDSKYVKVQISNEVKESIELQWKPKGGFFLTRGWAKISRVKNLKEGDICIFELIRKQDLLFKLSVFHMSFTSAVDTLPFAMKVKHNEEDPAQNLLEVFYFVLIKQYNRIYKT</sequence>
<feature type="region of interest" description="Disordered" evidence="6">
    <location>
        <begin position="136"/>
        <end position="170"/>
    </location>
</feature>
<dbReference type="GO" id="GO:0003677">
    <property type="term" value="F:DNA binding"/>
    <property type="evidence" value="ECO:0007669"/>
    <property type="project" value="UniProtKB-KW"/>
</dbReference>
<reference evidence="8 9" key="1">
    <citation type="journal article" date="2017" name="Front. Genet.">
        <title>Draft sequencing of the heterozygous diploid genome of Satsuma (Citrus unshiu Marc.) using a hybrid assembly approach.</title>
        <authorList>
            <person name="Shimizu T."/>
            <person name="Tanizawa Y."/>
            <person name="Mochizuki T."/>
            <person name="Nagasaki H."/>
            <person name="Yoshioka T."/>
            <person name="Toyoda A."/>
            <person name="Fujiyama A."/>
            <person name="Kaminuma E."/>
            <person name="Nakamura Y."/>
        </authorList>
    </citation>
    <scope>NUCLEOTIDE SEQUENCE [LARGE SCALE GENOMIC DNA]</scope>
    <source>
        <strain evidence="9">cv. Miyagawa wase</strain>
    </source>
</reference>
<name>A0A2H5PXK9_CITUN</name>
<dbReference type="SMART" id="SM01019">
    <property type="entry name" value="B3"/>
    <property type="match status" value="2"/>
</dbReference>
<keyword evidence="2" id="KW-0805">Transcription regulation</keyword>
<protein>
    <recommendedName>
        <fullName evidence="7">TF-B3 domain-containing protein</fullName>
    </recommendedName>
</protein>